<name>A0ACC0AE28_CATRO</name>
<accession>A0ACC0AE28</accession>
<comment type="caution">
    <text evidence="1">The sequence shown here is derived from an EMBL/GenBank/DDBJ whole genome shotgun (WGS) entry which is preliminary data.</text>
</comment>
<proteinExistence type="predicted"/>
<evidence type="ECO:0000313" key="1">
    <source>
        <dbReference type="EMBL" id="KAI5658620.1"/>
    </source>
</evidence>
<dbReference type="EMBL" id="CM044706">
    <property type="protein sequence ID" value="KAI5658620.1"/>
    <property type="molecule type" value="Genomic_DNA"/>
</dbReference>
<reference evidence="2" key="1">
    <citation type="journal article" date="2023" name="Nat. Plants">
        <title>Single-cell RNA sequencing provides a high-resolution roadmap for understanding the multicellular compartmentation of specialized metabolism.</title>
        <authorList>
            <person name="Sun S."/>
            <person name="Shen X."/>
            <person name="Li Y."/>
            <person name="Li Y."/>
            <person name="Wang S."/>
            <person name="Li R."/>
            <person name="Zhang H."/>
            <person name="Shen G."/>
            <person name="Guo B."/>
            <person name="Wei J."/>
            <person name="Xu J."/>
            <person name="St-Pierre B."/>
            <person name="Chen S."/>
            <person name="Sun C."/>
        </authorList>
    </citation>
    <scope>NUCLEOTIDE SEQUENCE [LARGE SCALE GENOMIC DNA]</scope>
</reference>
<dbReference type="Proteomes" id="UP001060085">
    <property type="component" value="Linkage Group LG06"/>
</dbReference>
<gene>
    <name evidence="1" type="ORF">M9H77_27413</name>
</gene>
<sequence length="275" mass="31374">MGFEELFKIRPSNLPYGLLSFLLDRFDPKEKCLKVHGTCMRIIEGDAHCILGLPKGRINIKKLVRKGIQDVELERKLKITVGTYKMIEMPTLKKSLIGIKARNCSGQRWHIRMHDLACGKEAIHTSEFYVRLEELGHYVSELKKEIRNIGDCVCKIPSSMESNQNSMMEEVKTLISTMMLPRESASVLITQEKLDRMEFDDTSVPSVSPGLGQGKTYTGKNGENEKSNFKDKMEHESHEDEHVALHKALKVGLPDTYKLQINSFPIEYVVLDQVH</sequence>
<protein>
    <submittedName>
        <fullName evidence="1">Uncharacterized protein</fullName>
    </submittedName>
</protein>
<evidence type="ECO:0000313" key="2">
    <source>
        <dbReference type="Proteomes" id="UP001060085"/>
    </source>
</evidence>
<organism evidence="1 2">
    <name type="scientific">Catharanthus roseus</name>
    <name type="common">Madagascar periwinkle</name>
    <name type="synonym">Vinca rosea</name>
    <dbReference type="NCBI Taxonomy" id="4058"/>
    <lineage>
        <taxon>Eukaryota</taxon>
        <taxon>Viridiplantae</taxon>
        <taxon>Streptophyta</taxon>
        <taxon>Embryophyta</taxon>
        <taxon>Tracheophyta</taxon>
        <taxon>Spermatophyta</taxon>
        <taxon>Magnoliopsida</taxon>
        <taxon>eudicotyledons</taxon>
        <taxon>Gunneridae</taxon>
        <taxon>Pentapetalae</taxon>
        <taxon>asterids</taxon>
        <taxon>lamiids</taxon>
        <taxon>Gentianales</taxon>
        <taxon>Apocynaceae</taxon>
        <taxon>Rauvolfioideae</taxon>
        <taxon>Vinceae</taxon>
        <taxon>Catharanthinae</taxon>
        <taxon>Catharanthus</taxon>
    </lineage>
</organism>
<keyword evidence="2" id="KW-1185">Reference proteome</keyword>